<dbReference type="STRING" id="361279.SAMN05421663_102253"/>
<protein>
    <submittedName>
        <fullName evidence="2">Restriction endonuclease EcoRII, N-terminal</fullName>
    </submittedName>
</protein>
<reference evidence="3" key="1">
    <citation type="submission" date="2016-10" db="EMBL/GenBank/DDBJ databases">
        <authorList>
            <person name="Varghese N."/>
            <person name="Submissions S."/>
        </authorList>
    </citation>
    <scope>NUCLEOTIDE SEQUENCE [LARGE SCALE GENOMIC DNA]</scope>
    <source>
        <strain evidence="3">DSM 21620</strain>
    </source>
</reference>
<evidence type="ECO:0000259" key="1">
    <source>
        <dbReference type="Pfam" id="PF09217"/>
    </source>
</evidence>
<feature type="domain" description="Restriction endonuclease type II EcoRII N-terminal" evidence="1">
    <location>
        <begin position="10"/>
        <end position="93"/>
    </location>
</feature>
<dbReference type="InterPro" id="IPR023372">
    <property type="entry name" value="Rest_endonuc_II_EcoRII_N"/>
</dbReference>
<dbReference type="Pfam" id="PF09217">
    <property type="entry name" value="EcoRII-N"/>
    <property type="match status" value="1"/>
</dbReference>
<sequence length="143" mass="16318">MSYKQLENAMSISKVLSANDTGETGGHQAGMLIPKTGGVLSFFPLLEKDEKNPRASLKFIDSSNDEWKFMFIYYNNKFFNGTRNEFRLTGMTKFIRQNNLKAGDKIILSCERDGTRTIKHERAKTEETKNVLKLGSSWKVVKI</sequence>
<dbReference type="EMBL" id="FMZB01000002">
    <property type="protein sequence ID" value="SDC38144.1"/>
    <property type="molecule type" value="Genomic_DNA"/>
</dbReference>
<keyword evidence="2" id="KW-0378">Hydrolase</keyword>
<keyword evidence="3" id="KW-1185">Reference proteome</keyword>
<dbReference type="Proteomes" id="UP000198666">
    <property type="component" value="Unassembled WGS sequence"/>
</dbReference>
<dbReference type="RefSeq" id="WP_212733355.1">
    <property type="nucleotide sequence ID" value="NZ_FMZB01000002.1"/>
</dbReference>
<name>A0A1G6L4J9_9BACI</name>
<evidence type="ECO:0000313" key="2">
    <source>
        <dbReference type="EMBL" id="SDC38144.1"/>
    </source>
</evidence>
<evidence type="ECO:0000313" key="3">
    <source>
        <dbReference type="Proteomes" id="UP000198666"/>
    </source>
</evidence>
<dbReference type="InterPro" id="IPR015300">
    <property type="entry name" value="DNA-bd_pseudobarrel_sf"/>
</dbReference>
<proteinExistence type="predicted"/>
<gene>
    <name evidence="2" type="ORF">SAMN05421663_102253</name>
</gene>
<keyword evidence="2" id="KW-0255">Endonuclease</keyword>
<dbReference type="SUPFAM" id="SSF101936">
    <property type="entry name" value="DNA-binding pseudobarrel domain"/>
    <property type="match status" value="1"/>
</dbReference>
<dbReference type="AlphaFoldDB" id="A0A1G6L4J9"/>
<dbReference type="Gene3D" id="2.40.330.10">
    <property type="entry name" value="DNA-binding pseudobarrel domain"/>
    <property type="match status" value="1"/>
</dbReference>
<organism evidence="2 3">
    <name type="scientific">Terribacillus halophilus</name>
    <dbReference type="NCBI Taxonomy" id="361279"/>
    <lineage>
        <taxon>Bacteria</taxon>
        <taxon>Bacillati</taxon>
        <taxon>Bacillota</taxon>
        <taxon>Bacilli</taxon>
        <taxon>Bacillales</taxon>
        <taxon>Bacillaceae</taxon>
        <taxon>Terribacillus</taxon>
    </lineage>
</organism>
<dbReference type="GO" id="GO:0004519">
    <property type="term" value="F:endonuclease activity"/>
    <property type="evidence" value="ECO:0007669"/>
    <property type="project" value="UniProtKB-KW"/>
</dbReference>
<keyword evidence="2" id="KW-0540">Nuclease</keyword>
<accession>A0A1G6L4J9</accession>